<dbReference type="PROSITE" id="PS50157">
    <property type="entry name" value="ZINC_FINGER_C2H2_2"/>
    <property type="match status" value="1"/>
</dbReference>
<keyword evidence="7" id="KW-0862">Zinc</keyword>
<dbReference type="InterPro" id="IPR036236">
    <property type="entry name" value="Znf_C2H2_sf"/>
</dbReference>
<evidence type="ECO:0000256" key="5">
    <source>
        <dbReference type="ARBA" id="ARBA00022737"/>
    </source>
</evidence>
<feature type="compositionally biased region" description="Basic and acidic residues" evidence="10">
    <location>
        <begin position="188"/>
        <end position="204"/>
    </location>
</feature>
<dbReference type="InterPro" id="IPR041661">
    <property type="entry name" value="ZN622/Rei1/Reh1_Znf-C2H2"/>
</dbReference>
<protein>
    <recommendedName>
        <fullName evidence="11">C2H2-type domain-containing protein</fullName>
    </recommendedName>
</protein>
<comment type="similarity">
    <text evidence="8">Belongs to the REI1 family.</text>
</comment>
<dbReference type="Pfam" id="PF12171">
    <property type="entry name" value="zf-C2H2_jaz"/>
    <property type="match status" value="1"/>
</dbReference>
<organism evidence="12 13">
    <name type="scientific">Ciona savignyi</name>
    <name type="common">Pacific transparent sea squirt</name>
    <dbReference type="NCBI Taxonomy" id="51511"/>
    <lineage>
        <taxon>Eukaryota</taxon>
        <taxon>Metazoa</taxon>
        <taxon>Chordata</taxon>
        <taxon>Tunicata</taxon>
        <taxon>Ascidiacea</taxon>
        <taxon>Phlebobranchia</taxon>
        <taxon>Cionidae</taxon>
        <taxon>Ciona</taxon>
    </lineage>
</organism>
<dbReference type="InterPro" id="IPR013087">
    <property type="entry name" value="Znf_C2H2_type"/>
</dbReference>
<dbReference type="Gene3D" id="3.30.160.60">
    <property type="entry name" value="Classic Zinc Finger"/>
    <property type="match status" value="1"/>
</dbReference>
<evidence type="ECO:0000256" key="2">
    <source>
        <dbReference type="ARBA" id="ARBA00022490"/>
    </source>
</evidence>
<evidence type="ECO:0000256" key="6">
    <source>
        <dbReference type="ARBA" id="ARBA00022771"/>
    </source>
</evidence>
<reference evidence="12" key="2">
    <citation type="submission" date="2025-08" db="UniProtKB">
        <authorList>
            <consortium name="Ensembl"/>
        </authorList>
    </citation>
    <scope>IDENTIFICATION</scope>
</reference>
<comment type="subcellular location">
    <subcellularLocation>
        <location evidence="1">Cytoplasm</location>
    </subcellularLocation>
</comment>
<evidence type="ECO:0000259" key="11">
    <source>
        <dbReference type="PROSITE" id="PS50157"/>
    </source>
</evidence>
<dbReference type="GO" id="GO:0042273">
    <property type="term" value="P:ribosomal large subunit biogenesis"/>
    <property type="evidence" value="ECO:0007669"/>
    <property type="project" value="TreeGrafter"/>
</dbReference>
<evidence type="ECO:0000313" key="13">
    <source>
        <dbReference type="Proteomes" id="UP000007875"/>
    </source>
</evidence>
<keyword evidence="13" id="KW-1185">Reference proteome</keyword>
<proteinExistence type="inferred from homology"/>
<reference evidence="13" key="1">
    <citation type="submission" date="2003-08" db="EMBL/GenBank/DDBJ databases">
        <authorList>
            <person name="Birren B."/>
            <person name="Nusbaum C."/>
            <person name="Abebe A."/>
            <person name="Abouelleil A."/>
            <person name="Adekoya E."/>
            <person name="Ait-zahra M."/>
            <person name="Allen N."/>
            <person name="Allen T."/>
            <person name="An P."/>
            <person name="Anderson M."/>
            <person name="Anderson S."/>
            <person name="Arachchi H."/>
            <person name="Armbruster J."/>
            <person name="Bachantsang P."/>
            <person name="Baldwin J."/>
            <person name="Barry A."/>
            <person name="Bayul T."/>
            <person name="Blitshsteyn B."/>
            <person name="Bloom T."/>
            <person name="Blye J."/>
            <person name="Boguslavskiy L."/>
            <person name="Borowsky M."/>
            <person name="Boukhgalter B."/>
            <person name="Brunache A."/>
            <person name="Butler J."/>
            <person name="Calixte N."/>
            <person name="Calvo S."/>
            <person name="Camarata J."/>
            <person name="Campo K."/>
            <person name="Chang J."/>
            <person name="Cheshatsang Y."/>
            <person name="Citroen M."/>
            <person name="Collymore A."/>
            <person name="Considine T."/>
            <person name="Cook A."/>
            <person name="Cooke P."/>
            <person name="Corum B."/>
            <person name="Cuomo C."/>
            <person name="David R."/>
            <person name="Dawoe T."/>
            <person name="Degray S."/>
            <person name="Dodge S."/>
            <person name="Dooley K."/>
            <person name="Dorje P."/>
            <person name="Dorjee K."/>
            <person name="Dorris L."/>
            <person name="Duffey N."/>
            <person name="Dupes A."/>
            <person name="Elkins T."/>
            <person name="Engels R."/>
            <person name="Erickson J."/>
            <person name="Farina A."/>
            <person name="Faro S."/>
            <person name="Ferreira P."/>
            <person name="Fischer H."/>
            <person name="Fitzgerald M."/>
            <person name="Foley K."/>
            <person name="Gage D."/>
            <person name="Galagan J."/>
            <person name="Gearin G."/>
            <person name="Gnerre S."/>
            <person name="Gnirke A."/>
            <person name="Goyette A."/>
            <person name="Graham J."/>
            <person name="Grandbois E."/>
            <person name="Gyaltsen K."/>
            <person name="Hafez N."/>
            <person name="Hagopian D."/>
            <person name="Hagos B."/>
            <person name="Hall J."/>
            <person name="Hatcher B."/>
            <person name="Heller A."/>
            <person name="Higgins H."/>
            <person name="Honan T."/>
            <person name="Horn A."/>
            <person name="Houde N."/>
            <person name="Hughes L."/>
            <person name="Hulme W."/>
            <person name="Husby E."/>
            <person name="Iliev I."/>
            <person name="Jaffe D."/>
            <person name="Jones C."/>
            <person name="Kamal M."/>
            <person name="Kamat A."/>
            <person name="Kamvysselis M."/>
            <person name="Karlsson E."/>
            <person name="Kells C."/>
            <person name="Kieu A."/>
            <person name="Kisner P."/>
            <person name="Kodira C."/>
            <person name="Kulbokas E."/>
            <person name="Labutti K."/>
            <person name="Lama D."/>
            <person name="Landers T."/>
            <person name="Leger J."/>
            <person name="Levine S."/>
            <person name="Lewis D."/>
            <person name="Lewis T."/>
            <person name="Lindblad-toh K."/>
            <person name="Liu X."/>
            <person name="Lokyitsang T."/>
            <person name="Lokyitsang Y."/>
            <person name="Lucien O."/>
            <person name="Lui A."/>
            <person name="Ma L.J."/>
            <person name="Mabbitt R."/>
            <person name="Macdonald J."/>
            <person name="Maclean C."/>
            <person name="Major J."/>
            <person name="Manning J."/>
            <person name="Marabella R."/>
            <person name="Maru K."/>
            <person name="Matthews C."/>
            <person name="Mauceli E."/>
            <person name="Mccarthy M."/>
            <person name="Mcdonough S."/>
            <person name="Mcghee T."/>
            <person name="Meldrim J."/>
            <person name="Meneus L."/>
            <person name="Mesirov J."/>
            <person name="Mihalev A."/>
            <person name="Mihova T."/>
            <person name="Mikkelsen T."/>
            <person name="Mlenga V."/>
            <person name="Moru K."/>
            <person name="Mozes J."/>
            <person name="Mulrain L."/>
            <person name="Munson G."/>
            <person name="Naylor J."/>
            <person name="Newes C."/>
            <person name="Nguyen C."/>
            <person name="Nguyen N."/>
            <person name="Nguyen T."/>
            <person name="Nicol R."/>
            <person name="Nielsen C."/>
            <person name="Nizzari M."/>
            <person name="Norbu C."/>
            <person name="Norbu N."/>
            <person name="O'donnell P."/>
            <person name="Okoawo O."/>
            <person name="O'leary S."/>
            <person name="Omotosho B."/>
            <person name="O'neill K."/>
            <person name="Osman S."/>
            <person name="Parker S."/>
            <person name="Perrin D."/>
            <person name="Phunkhang P."/>
            <person name="Piqani B."/>
            <person name="Purcell S."/>
            <person name="Rachupka T."/>
            <person name="Ramasamy U."/>
            <person name="Rameau R."/>
            <person name="Ray V."/>
            <person name="Raymond C."/>
            <person name="Retta R."/>
            <person name="Richardson S."/>
            <person name="Rise C."/>
            <person name="Rodriguez J."/>
            <person name="Rogers J."/>
            <person name="Rogov P."/>
            <person name="Rutman M."/>
            <person name="Schupbach R."/>
            <person name="Seaman C."/>
            <person name="Settipalli S."/>
            <person name="Sharpe T."/>
            <person name="Sheridan J."/>
            <person name="Sherpa N."/>
            <person name="Shi J."/>
            <person name="Smirnov S."/>
            <person name="Smith C."/>
            <person name="Sougnez C."/>
            <person name="Spencer B."/>
            <person name="Stalker J."/>
            <person name="Stange-thomann N."/>
            <person name="Stavropoulos S."/>
            <person name="Stetson K."/>
            <person name="Stone C."/>
            <person name="Stone S."/>
            <person name="Stubbs M."/>
            <person name="Talamas J."/>
            <person name="Tchuinga P."/>
            <person name="Tenzing P."/>
            <person name="Tesfaye S."/>
            <person name="Theodore J."/>
            <person name="Thoulutsang Y."/>
            <person name="Topham K."/>
            <person name="Towey S."/>
            <person name="Tsamla T."/>
            <person name="Tsomo N."/>
            <person name="Vallee D."/>
            <person name="Vassiliev H."/>
            <person name="Venkataraman V."/>
            <person name="Vinson J."/>
            <person name="Vo A."/>
            <person name="Wade C."/>
            <person name="Wang S."/>
            <person name="Wangchuk T."/>
            <person name="Wangdi T."/>
            <person name="Whittaker C."/>
            <person name="Wilkinson J."/>
            <person name="Wu Y."/>
            <person name="Wyman D."/>
            <person name="Yadav S."/>
            <person name="Yang S."/>
            <person name="Yang X."/>
            <person name="Yeager S."/>
            <person name="Yee E."/>
            <person name="Young G."/>
            <person name="Zainoun J."/>
            <person name="Zembeck L."/>
            <person name="Zimmer A."/>
            <person name="Zody M."/>
            <person name="Lander E."/>
        </authorList>
    </citation>
    <scope>NUCLEOTIDE SEQUENCE [LARGE SCALE GENOMIC DNA]</scope>
</reference>
<dbReference type="InterPro" id="IPR022755">
    <property type="entry name" value="Znf_C2H2_jaz"/>
</dbReference>
<feature type="region of interest" description="Disordered" evidence="10">
    <location>
        <begin position="188"/>
        <end position="228"/>
    </location>
</feature>
<dbReference type="GO" id="GO:0030687">
    <property type="term" value="C:preribosome, large subunit precursor"/>
    <property type="evidence" value="ECO:0007669"/>
    <property type="project" value="TreeGrafter"/>
</dbReference>
<evidence type="ECO:0000256" key="9">
    <source>
        <dbReference type="PROSITE-ProRule" id="PRU00042"/>
    </source>
</evidence>
<reference evidence="12" key="3">
    <citation type="submission" date="2025-09" db="UniProtKB">
        <authorList>
            <consortium name="Ensembl"/>
        </authorList>
    </citation>
    <scope>IDENTIFICATION</scope>
</reference>
<dbReference type="PROSITE" id="PS00028">
    <property type="entry name" value="ZINC_FINGER_C2H2_1"/>
    <property type="match status" value="1"/>
</dbReference>
<keyword evidence="2" id="KW-0963">Cytoplasm</keyword>
<dbReference type="Proteomes" id="UP000007875">
    <property type="component" value="Unassembled WGS sequence"/>
</dbReference>
<dbReference type="PANTHER" id="PTHR13182:SF8">
    <property type="entry name" value="CYTOPLASMIC 60S SUBUNIT BIOGENESIS FACTOR ZNF622"/>
    <property type="match status" value="1"/>
</dbReference>
<sequence length="469" mass="54051">PTCHTCITCHVAFADANLQRMHYKCDWHRYNLKRKVVALPPITRESFNEKVAAQKAQIASTKSKENIVGFSCKVCQRKFNSFNSYENHLKSKKHQEAEGKEMEIVRKKLQQEDKTEDKGCMLIVLDKAISVARSNLQQPNIISTDAPKPTKKIFLTNNGNYIVRRRTPVCISSYDNPRLRWYRKQVRAMEEKERNKEEEERSDGSEEEWEDISDDDVTIGGRRENSDADIESLASQGNRTQKMIGSKECLFCCRKSSNVERNVAHMSRIHGFFIPELQYLTDLEGLLSYLGEKVGVGNVCLWCNEHGHAFYSLKAVQAHMKDKGHMKMLSHGDASLEYADFYNFSASYPDLDSDNEDEELPPVDVDDGDDEDSELVLPSGARIGHRSLMRYYRQNFPPIERVKQRAGRIDRLMHQYRAIGWKGGAGTVAGKKFERDMKFVQRMKSKFMQKLGTNNNKTMMKHLRPQVVF</sequence>
<keyword evidence="5" id="KW-0677">Repeat</keyword>
<evidence type="ECO:0000313" key="12">
    <source>
        <dbReference type="Ensembl" id="ENSCSAVP00000008687.1"/>
    </source>
</evidence>
<dbReference type="GO" id="GO:0005737">
    <property type="term" value="C:cytoplasm"/>
    <property type="evidence" value="ECO:0007669"/>
    <property type="project" value="UniProtKB-SubCell"/>
</dbReference>
<dbReference type="SUPFAM" id="SSF57667">
    <property type="entry name" value="beta-beta-alpha zinc fingers"/>
    <property type="match status" value="2"/>
</dbReference>
<keyword evidence="4" id="KW-0479">Metal-binding</keyword>
<keyword evidence="3" id="KW-0690">Ribosome biogenesis</keyword>
<dbReference type="InterPro" id="IPR003604">
    <property type="entry name" value="Matrin/U1-like-C_Znf_C2H2"/>
</dbReference>
<dbReference type="SMART" id="SM00451">
    <property type="entry name" value="ZnF_U1"/>
    <property type="match status" value="2"/>
</dbReference>
<name>H2YTM7_CIOSA</name>
<keyword evidence="6 9" id="KW-0863">Zinc-finger</keyword>
<dbReference type="PANTHER" id="PTHR13182">
    <property type="entry name" value="ZINC FINGER PROTEIN 622"/>
    <property type="match status" value="1"/>
</dbReference>
<dbReference type="Ensembl" id="ENSCSAVT00000008797.1">
    <property type="protein sequence ID" value="ENSCSAVP00000008687.1"/>
    <property type="gene ID" value="ENSCSAVG00000005158.1"/>
</dbReference>
<accession>H2YTM7</accession>
<dbReference type="SMART" id="SM00355">
    <property type="entry name" value="ZnF_C2H2"/>
    <property type="match status" value="4"/>
</dbReference>
<dbReference type="GO" id="GO:0003676">
    <property type="term" value="F:nucleic acid binding"/>
    <property type="evidence" value="ECO:0007669"/>
    <property type="project" value="InterPro"/>
</dbReference>
<evidence type="ECO:0000256" key="3">
    <source>
        <dbReference type="ARBA" id="ARBA00022517"/>
    </source>
</evidence>
<feature type="domain" description="C2H2-type" evidence="11">
    <location>
        <begin position="70"/>
        <end position="99"/>
    </location>
</feature>
<evidence type="ECO:0000256" key="8">
    <source>
        <dbReference type="ARBA" id="ARBA00034126"/>
    </source>
</evidence>
<dbReference type="Pfam" id="PF12756">
    <property type="entry name" value="zf-C2H2_2"/>
    <property type="match status" value="1"/>
</dbReference>
<dbReference type="InterPro" id="IPR040025">
    <property type="entry name" value="Znf622/Rei1/Reh1"/>
</dbReference>
<feature type="region of interest" description="Disordered" evidence="10">
    <location>
        <begin position="349"/>
        <end position="372"/>
    </location>
</feature>
<dbReference type="AlphaFoldDB" id="H2YTM7"/>
<dbReference type="GeneTree" id="ENSGT00390000018047"/>
<evidence type="ECO:0000256" key="4">
    <source>
        <dbReference type="ARBA" id="ARBA00022723"/>
    </source>
</evidence>
<feature type="compositionally biased region" description="Acidic residues" evidence="10">
    <location>
        <begin position="351"/>
        <end position="372"/>
    </location>
</feature>
<evidence type="ECO:0000256" key="10">
    <source>
        <dbReference type="SAM" id="MobiDB-lite"/>
    </source>
</evidence>
<feature type="compositionally biased region" description="Acidic residues" evidence="10">
    <location>
        <begin position="205"/>
        <end position="217"/>
    </location>
</feature>
<evidence type="ECO:0000256" key="1">
    <source>
        <dbReference type="ARBA" id="ARBA00004496"/>
    </source>
</evidence>
<dbReference type="GO" id="GO:0008270">
    <property type="term" value="F:zinc ion binding"/>
    <property type="evidence" value="ECO:0007669"/>
    <property type="project" value="UniProtKB-KW"/>
</dbReference>
<evidence type="ECO:0000256" key="7">
    <source>
        <dbReference type="ARBA" id="ARBA00022833"/>
    </source>
</evidence>